<gene>
    <name evidence="1" type="ORF">NDU88_004998</name>
    <name evidence="2" type="ORF">NDU88_004999</name>
</gene>
<comment type="caution">
    <text evidence="2">The sequence shown here is derived from an EMBL/GenBank/DDBJ whole genome shotgun (WGS) entry which is preliminary data.</text>
</comment>
<accession>A0AAV7V561</accession>
<keyword evidence="3" id="KW-1185">Reference proteome</keyword>
<sequence>MARVTAVLPDSASQERTIALYPQDGTSDCCTCVICVTRTDYSAFTHKMARVTAVLAYSASQERTIALYPQDGTSVTAVLPDSVSQERTIALLPTRWHE</sequence>
<dbReference type="EMBL" id="JANPWB010000004">
    <property type="protein sequence ID" value="KAJ1195731.1"/>
    <property type="molecule type" value="Genomic_DNA"/>
</dbReference>
<reference evidence="2" key="1">
    <citation type="journal article" date="2022" name="bioRxiv">
        <title>Sequencing and chromosome-scale assembly of the giantPleurodeles waltlgenome.</title>
        <authorList>
            <person name="Brown T."/>
            <person name="Elewa A."/>
            <person name="Iarovenko S."/>
            <person name="Subramanian E."/>
            <person name="Araus A.J."/>
            <person name="Petzold A."/>
            <person name="Susuki M."/>
            <person name="Suzuki K.-i.T."/>
            <person name="Hayashi T."/>
            <person name="Toyoda A."/>
            <person name="Oliveira C."/>
            <person name="Osipova E."/>
            <person name="Leigh N.D."/>
            <person name="Simon A."/>
            <person name="Yun M.H."/>
        </authorList>
    </citation>
    <scope>NUCLEOTIDE SEQUENCE</scope>
    <source>
        <strain evidence="2">20211129_DDA</strain>
        <tissue evidence="2">Liver</tissue>
    </source>
</reference>
<organism evidence="2 3">
    <name type="scientific">Pleurodeles waltl</name>
    <name type="common">Iberian ribbed newt</name>
    <dbReference type="NCBI Taxonomy" id="8319"/>
    <lineage>
        <taxon>Eukaryota</taxon>
        <taxon>Metazoa</taxon>
        <taxon>Chordata</taxon>
        <taxon>Craniata</taxon>
        <taxon>Vertebrata</taxon>
        <taxon>Euteleostomi</taxon>
        <taxon>Amphibia</taxon>
        <taxon>Batrachia</taxon>
        <taxon>Caudata</taxon>
        <taxon>Salamandroidea</taxon>
        <taxon>Salamandridae</taxon>
        <taxon>Pleurodelinae</taxon>
        <taxon>Pleurodeles</taxon>
    </lineage>
</organism>
<dbReference type="EMBL" id="JANPWB010000004">
    <property type="protein sequence ID" value="KAJ1195730.1"/>
    <property type="molecule type" value="Genomic_DNA"/>
</dbReference>
<evidence type="ECO:0000313" key="1">
    <source>
        <dbReference type="EMBL" id="KAJ1195730.1"/>
    </source>
</evidence>
<evidence type="ECO:0000313" key="2">
    <source>
        <dbReference type="EMBL" id="KAJ1195731.1"/>
    </source>
</evidence>
<protein>
    <submittedName>
        <fullName evidence="2">Uncharacterized protein</fullName>
    </submittedName>
</protein>
<dbReference type="AlphaFoldDB" id="A0AAV7V561"/>
<evidence type="ECO:0000313" key="3">
    <source>
        <dbReference type="Proteomes" id="UP001066276"/>
    </source>
</evidence>
<dbReference type="Proteomes" id="UP001066276">
    <property type="component" value="Chromosome 2_2"/>
</dbReference>
<name>A0AAV7V561_PLEWA</name>
<proteinExistence type="predicted"/>